<accession>A0ABY7WZB0</accession>
<reference evidence="2 3" key="1">
    <citation type="submission" date="2023-02" db="EMBL/GenBank/DDBJ databases">
        <title>A bacterium isolated from plastisphere.</title>
        <authorList>
            <person name="Sun Y."/>
        </authorList>
    </citation>
    <scope>NUCLEOTIDE SEQUENCE [LARGE SCALE GENOMIC DNA]</scope>
    <source>
        <strain evidence="3">a-1</strain>
    </source>
</reference>
<keyword evidence="1" id="KW-0812">Transmembrane</keyword>
<feature type="transmembrane region" description="Helical" evidence="1">
    <location>
        <begin position="7"/>
        <end position="27"/>
    </location>
</feature>
<name>A0ABY7WZB0_9BACL</name>
<proteinExistence type="predicted"/>
<keyword evidence="3" id="KW-1185">Reference proteome</keyword>
<dbReference type="Proteomes" id="UP001213680">
    <property type="component" value="Chromosome"/>
</dbReference>
<keyword evidence="1" id="KW-1133">Transmembrane helix</keyword>
<evidence type="ECO:0000313" key="2">
    <source>
        <dbReference type="EMBL" id="WDH76209.1"/>
    </source>
</evidence>
<evidence type="ECO:0000256" key="1">
    <source>
        <dbReference type="SAM" id="Phobius"/>
    </source>
</evidence>
<evidence type="ECO:0000313" key="3">
    <source>
        <dbReference type="Proteomes" id="UP001213680"/>
    </source>
</evidence>
<evidence type="ECO:0008006" key="4">
    <source>
        <dbReference type="Google" id="ProtNLM"/>
    </source>
</evidence>
<dbReference type="EMBL" id="CP118099">
    <property type="protein sequence ID" value="WDH76209.1"/>
    <property type="molecule type" value="Genomic_DNA"/>
</dbReference>
<feature type="transmembrane region" description="Helical" evidence="1">
    <location>
        <begin position="33"/>
        <end position="54"/>
    </location>
</feature>
<dbReference type="RefSeq" id="WP_214879255.1">
    <property type="nucleotide sequence ID" value="NZ_CP118099.1"/>
</dbReference>
<gene>
    <name evidence="2" type="ORF">PTI97_01400</name>
</gene>
<organism evidence="2 3">
    <name type="scientific">Exiguobacterium marinum</name>
    <dbReference type="NCBI Taxonomy" id="273528"/>
    <lineage>
        <taxon>Bacteria</taxon>
        <taxon>Bacillati</taxon>
        <taxon>Bacillota</taxon>
        <taxon>Bacilli</taxon>
        <taxon>Bacillales</taxon>
        <taxon>Bacillales Family XII. Incertae Sedis</taxon>
        <taxon>Exiguobacterium</taxon>
    </lineage>
</organism>
<protein>
    <recommendedName>
        <fullName evidence="4">YrhC-like protein</fullName>
    </recommendedName>
</protein>
<keyword evidence="1" id="KW-0472">Membrane</keyword>
<sequence length="63" mass="7028">MSKTMVFLIRGMGITGALLVLSIPFFFNPPISTTLKVVSLGLLMIFIIFAVSAIRLRKRIEDE</sequence>